<evidence type="ECO:0000313" key="2">
    <source>
        <dbReference type="Proteomes" id="UP001060085"/>
    </source>
</evidence>
<proteinExistence type="predicted"/>
<name>A0ACC0A0N2_CATRO</name>
<organism evidence="1 2">
    <name type="scientific">Catharanthus roseus</name>
    <name type="common">Madagascar periwinkle</name>
    <name type="synonym">Vinca rosea</name>
    <dbReference type="NCBI Taxonomy" id="4058"/>
    <lineage>
        <taxon>Eukaryota</taxon>
        <taxon>Viridiplantae</taxon>
        <taxon>Streptophyta</taxon>
        <taxon>Embryophyta</taxon>
        <taxon>Tracheophyta</taxon>
        <taxon>Spermatophyta</taxon>
        <taxon>Magnoliopsida</taxon>
        <taxon>eudicotyledons</taxon>
        <taxon>Gunneridae</taxon>
        <taxon>Pentapetalae</taxon>
        <taxon>asterids</taxon>
        <taxon>lamiids</taxon>
        <taxon>Gentianales</taxon>
        <taxon>Apocynaceae</taxon>
        <taxon>Rauvolfioideae</taxon>
        <taxon>Vinceae</taxon>
        <taxon>Catharanthinae</taxon>
        <taxon>Catharanthus</taxon>
    </lineage>
</organism>
<reference evidence="2" key="1">
    <citation type="journal article" date="2023" name="Nat. Plants">
        <title>Single-cell RNA sequencing provides a high-resolution roadmap for understanding the multicellular compartmentation of specialized metabolism.</title>
        <authorList>
            <person name="Sun S."/>
            <person name="Shen X."/>
            <person name="Li Y."/>
            <person name="Li Y."/>
            <person name="Wang S."/>
            <person name="Li R."/>
            <person name="Zhang H."/>
            <person name="Shen G."/>
            <person name="Guo B."/>
            <person name="Wei J."/>
            <person name="Xu J."/>
            <person name="St-Pierre B."/>
            <person name="Chen S."/>
            <person name="Sun C."/>
        </authorList>
    </citation>
    <scope>NUCLEOTIDE SEQUENCE [LARGE SCALE GENOMIC DNA]</scope>
</reference>
<keyword evidence="2" id="KW-1185">Reference proteome</keyword>
<sequence length="686" mass="74853">MMLGTSSSSLLATDAAAAAAAAEGNDSGGGASGGSGEVVGGGGGTIIPGGGGGGFSDEENKGGGGGGGGGGNRWPRQETLALLKIRSEMGVAFRDSSLKGPLWEEVSRKMAELGYQRSSKKCKEKFENVYKYHKRTKEGRASKPDGKTYRFFEQLEALESNPNPSSSLHHHQLPPPPPPPRQQQQQPPVMAAVPIQPPSANNPPPPPSSHVNVTVSSPNPVSFSPSVVHNPIMSQLPLPSTTTNAAVATNNNNIQAAAASHHHHHHHHQHSHHQHPHPNLSTTSNLLSDSTSSSSTSSDEDIGRRHNKKKRKFKDFFERLMKDVIDKQEELQRKFLETLEKRERDRMIREEAWRVQEMARMNRELDLLAQERSMAAAKDSAIMQFLQKVTGQQNLQTPTPPSISVPNTNNNYNNNIPPTPNPVSLPENHPSPQPISVSAPSLPVASVSPSPSMVATQIVPASSLALVSKSDNGPGGEKERENFMGSSSSSRWPKAEVQALINLRTNLDMKYQENGPKGPLWEEISAGMSKLGYSRSAKRCKEKWENINKYFKKVKESNKKRPEDSKTCPYFHQLEALYKEKAKSDHHPHHHHVSSYVSGYSTNPLKPENNNPNMVPIMARPEQQWPQEEDHESDNMDQINDHDEDDVDDDDDEDEDGSGSGGYEIVTNKTAAAAASSSVATTTAAE</sequence>
<gene>
    <name evidence="1" type="ORF">M9H77_31634</name>
</gene>
<protein>
    <submittedName>
        <fullName evidence="1">Uncharacterized protein</fullName>
    </submittedName>
</protein>
<evidence type="ECO:0000313" key="1">
    <source>
        <dbReference type="EMBL" id="KAI5654447.1"/>
    </source>
</evidence>
<comment type="caution">
    <text evidence="1">The sequence shown here is derived from an EMBL/GenBank/DDBJ whole genome shotgun (WGS) entry which is preliminary data.</text>
</comment>
<dbReference type="Proteomes" id="UP001060085">
    <property type="component" value="Linkage Group LG07"/>
</dbReference>
<accession>A0ACC0A0N2</accession>
<dbReference type="EMBL" id="CM044707">
    <property type="protein sequence ID" value="KAI5654447.1"/>
    <property type="molecule type" value="Genomic_DNA"/>
</dbReference>